<comment type="similarity">
    <text evidence="15">Belongs to the AAA ATPase family.</text>
</comment>
<dbReference type="SUPFAM" id="SSF140990">
    <property type="entry name" value="FtsH protease domain-like"/>
    <property type="match status" value="1"/>
</dbReference>
<comment type="subunit">
    <text evidence="14">Homohexamer.</text>
</comment>
<keyword evidence="6 14" id="KW-0479">Metal-binding</keyword>
<dbReference type="PANTHER" id="PTHR23076">
    <property type="entry name" value="METALLOPROTEASE M41 FTSH"/>
    <property type="match status" value="1"/>
</dbReference>
<reference evidence="18" key="1">
    <citation type="submission" date="2024-03" db="EMBL/GenBank/DDBJ databases">
        <title>The Complete Genome of 'Candidatus Phytoplasma fraxini' AshY1 from the Ash Yellows Group.</title>
        <authorList>
            <person name="Boehm J.W."/>
            <person name="Huettel B."/>
            <person name="Schneider B."/>
            <person name="Kube M."/>
        </authorList>
    </citation>
    <scope>NUCLEOTIDE SEQUENCE [LARGE SCALE GENOMIC DNA]</scope>
    <source>
        <strain evidence="18">AshY1</strain>
    </source>
</reference>
<comment type="similarity">
    <text evidence="14">In the central section; belongs to the AAA ATPase family.</text>
</comment>
<dbReference type="InterPro" id="IPR027417">
    <property type="entry name" value="P-loop_NTPase"/>
</dbReference>
<evidence type="ECO:0000313" key="19">
    <source>
        <dbReference type="Proteomes" id="UP001484199"/>
    </source>
</evidence>
<sequence>MNKIQHFFNNINWKHIVYLISVILIMGLIACIWNFLPKDKDYNINTLLTEINENQIQIIEPYLQDNPLKTMYDLKITKKNDKSIRLLNINKSEYNEITQKIQNTDISLKGVVESTPYFGLAPFLGALKLSVSIIFYFLMFKFLTNTANQLMDHFVDKNKTQQSKNSMKQPILTFKDIAGAEEEKEELQELVDFLKNPKKYFLMGARIPKGVLLSGPPGTGKTLLAKALAGEAKVPFFAVSGSEFVEMFVGLGASRIRSLFKSAQKHSPCIIFIDEIETLARKRGMAYGNTEQEQTLNQLLIELDGYNQNQGVIVIAATNQPDFLDPALLRPGRFDRRFIVNLPSVKDREAILKLHSLNKKIASDVDLEELARLTPGFSGAQLEGILNEAALLATRNNSLVIDKKIISEATDRILIGLAKKSIKYSDKEKKMISYHEAGHAIIGIKLPDARKVQKVTIIPRGLSGGYNLMSNEEESFFSSKKQLLAEITSFLGGRAAEELFLDDVSSGAYQDFKMATNIAKKMVTIFGMSDLGLVQFEEGNSFHKTFSDPKALEIDQTIQKIIWNCYELAKKTISENKECFFKIAEYLLEIETLNQKDIQEIVETNKLGWFDKQKEKEKLGKRSNEENTPDYKKPEETDSKVDETSLEQKKQD</sequence>
<dbReference type="PANTHER" id="PTHR23076:SF113">
    <property type="entry name" value="ATP-DEPENDENT ZINC METALLOPROTEASE FTSH 1, CHLOROPLASTIC-RELATED"/>
    <property type="match status" value="1"/>
</dbReference>
<dbReference type="SMART" id="SM00382">
    <property type="entry name" value="AAA"/>
    <property type="match status" value="1"/>
</dbReference>
<keyword evidence="19" id="KW-1185">Reference proteome</keyword>
<comment type="function">
    <text evidence="14">Acts as a processive, ATP-dependent zinc metallopeptidase for both cytoplasmic and membrane proteins. Plays a role in the quality control of integral membrane proteins.</text>
</comment>
<feature type="transmembrane region" description="Helical" evidence="14">
    <location>
        <begin position="16"/>
        <end position="36"/>
    </location>
</feature>
<evidence type="ECO:0000256" key="14">
    <source>
        <dbReference type="HAMAP-Rule" id="MF_01458"/>
    </source>
</evidence>
<keyword evidence="13 14" id="KW-0472">Membrane</keyword>
<feature type="binding site" evidence="14">
    <location>
        <position position="435"/>
    </location>
    <ligand>
        <name>Zn(2+)</name>
        <dbReference type="ChEBI" id="CHEBI:29105"/>
        <note>catalytic</note>
    </ligand>
</feature>
<keyword evidence="8 14" id="KW-0378">Hydrolase</keyword>
<feature type="binding site" evidence="14">
    <location>
        <position position="439"/>
    </location>
    <ligand>
        <name>Zn(2+)</name>
        <dbReference type="ChEBI" id="CHEBI:29105"/>
        <note>catalytic</note>
    </ligand>
</feature>
<evidence type="ECO:0000256" key="7">
    <source>
        <dbReference type="ARBA" id="ARBA00022741"/>
    </source>
</evidence>
<evidence type="ECO:0000256" key="15">
    <source>
        <dbReference type="RuleBase" id="RU003651"/>
    </source>
</evidence>
<feature type="active site" evidence="14">
    <location>
        <position position="436"/>
    </location>
</feature>
<dbReference type="InterPro" id="IPR000642">
    <property type="entry name" value="Peptidase_M41"/>
</dbReference>
<name>A0ABZ2U7I4_ASHYP</name>
<feature type="binding site" evidence="14">
    <location>
        <begin position="215"/>
        <end position="222"/>
    </location>
    <ligand>
        <name>ATP</name>
        <dbReference type="ChEBI" id="CHEBI:30616"/>
    </ligand>
</feature>
<proteinExistence type="inferred from homology"/>
<comment type="similarity">
    <text evidence="2 14">In the C-terminal section; belongs to the peptidase M41 family.</text>
</comment>
<evidence type="ECO:0000256" key="10">
    <source>
        <dbReference type="ARBA" id="ARBA00022840"/>
    </source>
</evidence>
<dbReference type="Proteomes" id="UP001484199">
    <property type="component" value="Chromosome"/>
</dbReference>
<dbReference type="EC" id="3.4.24.-" evidence="14"/>
<dbReference type="GO" id="GO:0008237">
    <property type="term" value="F:metallopeptidase activity"/>
    <property type="evidence" value="ECO:0007669"/>
    <property type="project" value="UniProtKB-KW"/>
</dbReference>
<evidence type="ECO:0000256" key="4">
    <source>
        <dbReference type="ARBA" id="ARBA00022670"/>
    </source>
</evidence>
<dbReference type="Pfam" id="PF01434">
    <property type="entry name" value="Peptidase_M41"/>
    <property type="match status" value="1"/>
</dbReference>
<dbReference type="Pfam" id="PF17862">
    <property type="entry name" value="AAA_lid_3"/>
    <property type="match status" value="1"/>
</dbReference>
<dbReference type="InterPro" id="IPR003593">
    <property type="entry name" value="AAA+_ATPase"/>
</dbReference>
<feature type="transmembrane region" description="Helical" evidence="14">
    <location>
        <begin position="117"/>
        <end position="139"/>
    </location>
</feature>
<keyword evidence="3 14" id="KW-1003">Cell membrane</keyword>
<keyword evidence="11 14" id="KW-1133">Transmembrane helix</keyword>
<dbReference type="NCBIfam" id="TIGR01241">
    <property type="entry name" value="FtsH_fam"/>
    <property type="match status" value="1"/>
</dbReference>
<protein>
    <recommendedName>
        <fullName evidence="14">ATP-dependent zinc metalloprotease FtsH</fullName>
        <ecNumber evidence="14">3.4.24.-</ecNumber>
    </recommendedName>
</protein>
<evidence type="ECO:0000259" key="17">
    <source>
        <dbReference type="SMART" id="SM00382"/>
    </source>
</evidence>
<keyword evidence="9 14" id="KW-0862">Zinc</keyword>
<evidence type="ECO:0000256" key="12">
    <source>
        <dbReference type="ARBA" id="ARBA00023049"/>
    </source>
</evidence>
<feature type="domain" description="AAA+ ATPase" evidence="17">
    <location>
        <begin position="207"/>
        <end position="344"/>
    </location>
</feature>
<dbReference type="InterPro" id="IPR003960">
    <property type="entry name" value="ATPase_AAA_CS"/>
</dbReference>
<dbReference type="SUPFAM" id="SSF52540">
    <property type="entry name" value="P-loop containing nucleoside triphosphate hydrolases"/>
    <property type="match status" value="1"/>
</dbReference>
<evidence type="ECO:0000256" key="2">
    <source>
        <dbReference type="ARBA" id="ARBA00010044"/>
    </source>
</evidence>
<evidence type="ECO:0000256" key="5">
    <source>
        <dbReference type="ARBA" id="ARBA00022692"/>
    </source>
</evidence>
<dbReference type="InterPro" id="IPR041569">
    <property type="entry name" value="AAA_lid_3"/>
</dbReference>
<dbReference type="Gene3D" id="1.20.58.760">
    <property type="entry name" value="Peptidase M41"/>
    <property type="match status" value="1"/>
</dbReference>
<evidence type="ECO:0000256" key="8">
    <source>
        <dbReference type="ARBA" id="ARBA00022801"/>
    </source>
</evidence>
<dbReference type="PROSITE" id="PS51257">
    <property type="entry name" value="PROKAR_LIPOPROTEIN"/>
    <property type="match status" value="1"/>
</dbReference>
<evidence type="ECO:0000256" key="1">
    <source>
        <dbReference type="ARBA" id="ARBA00004370"/>
    </source>
</evidence>
<dbReference type="RefSeq" id="WP_341266584.1">
    <property type="nucleotide sequence ID" value="NZ_CP146843.1"/>
</dbReference>
<dbReference type="HAMAP" id="MF_01458">
    <property type="entry name" value="FtsH"/>
    <property type="match status" value="1"/>
</dbReference>
<dbReference type="Gene3D" id="3.40.50.300">
    <property type="entry name" value="P-loop containing nucleotide triphosphate hydrolases"/>
    <property type="match status" value="1"/>
</dbReference>
<evidence type="ECO:0000256" key="3">
    <source>
        <dbReference type="ARBA" id="ARBA00022475"/>
    </source>
</evidence>
<accession>A0ABZ2U7I4</accession>
<keyword evidence="12 14" id="KW-0482">Metalloprotease</keyword>
<dbReference type="PROSITE" id="PS00674">
    <property type="entry name" value="AAA"/>
    <property type="match status" value="1"/>
</dbReference>
<dbReference type="InterPro" id="IPR003959">
    <property type="entry name" value="ATPase_AAA_core"/>
</dbReference>
<dbReference type="InterPro" id="IPR005936">
    <property type="entry name" value="FtsH"/>
</dbReference>
<evidence type="ECO:0000256" key="11">
    <source>
        <dbReference type="ARBA" id="ARBA00022989"/>
    </source>
</evidence>
<evidence type="ECO:0000256" key="16">
    <source>
        <dbReference type="SAM" id="MobiDB-lite"/>
    </source>
</evidence>
<comment type="cofactor">
    <cofactor evidence="14">
        <name>Zn(2+)</name>
        <dbReference type="ChEBI" id="CHEBI:29105"/>
    </cofactor>
    <text evidence="14">Binds 1 zinc ion per subunit.</text>
</comment>
<evidence type="ECO:0000256" key="6">
    <source>
        <dbReference type="ARBA" id="ARBA00022723"/>
    </source>
</evidence>
<evidence type="ECO:0000256" key="13">
    <source>
        <dbReference type="ARBA" id="ARBA00023136"/>
    </source>
</evidence>
<keyword evidence="4 14" id="KW-0645">Protease</keyword>
<dbReference type="InterPro" id="IPR037219">
    <property type="entry name" value="Peptidase_M41-like"/>
</dbReference>
<feature type="region of interest" description="Disordered" evidence="16">
    <location>
        <begin position="615"/>
        <end position="652"/>
    </location>
</feature>
<dbReference type="EMBL" id="CP146843">
    <property type="protein sequence ID" value="WYY26174.1"/>
    <property type="molecule type" value="Genomic_DNA"/>
</dbReference>
<evidence type="ECO:0000256" key="9">
    <source>
        <dbReference type="ARBA" id="ARBA00022833"/>
    </source>
</evidence>
<evidence type="ECO:0000313" key="18">
    <source>
        <dbReference type="EMBL" id="WYY26174.1"/>
    </source>
</evidence>
<dbReference type="Gene3D" id="1.10.8.60">
    <property type="match status" value="1"/>
</dbReference>
<organism evidence="18 19">
    <name type="scientific">Ash yellows phytoplasma</name>
    <dbReference type="NCBI Taxonomy" id="35780"/>
    <lineage>
        <taxon>Bacteria</taxon>
        <taxon>Bacillati</taxon>
        <taxon>Mycoplasmatota</taxon>
        <taxon>Mollicutes</taxon>
        <taxon>Acholeplasmatales</taxon>
        <taxon>Acholeplasmataceae</taxon>
        <taxon>Candidatus Phytoplasma</taxon>
        <taxon>16SrVII (Ash yellows group)</taxon>
    </lineage>
</organism>
<keyword evidence="5 14" id="KW-0812">Transmembrane</keyword>
<keyword evidence="7 14" id="KW-0547">Nucleotide-binding</keyword>
<comment type="subcellular location">
    <subcellularLocation>
        <location evidence="14">Cell membrane</location>
        <topology evidence="14">Multi-pass membrane protein</topology>
        <orientation evidence="14">Cytoplasmic side</orientation>
    </subcellularLocation>
    <subcellularLocation>
        <location evidence="1">Membrane</location>
    </subcellularLocation>
</comment>
<keyword evidence="10 14" id="KW-0067">ATP-binding</keyword>
<gene>
    <name evidence="14" type="primary">ftsH</name>
    <name evidence="18" type="ORF">AshY1_00170</name>
</gene>
<dbReference type="Pfam" id="PF00004">
    <property type="entry name" value="AAA"/>
    <property type="match status" value="1"/>
</dbReference>
<dbReference type="CDD" id="cd19501">
    <property type="entry name" value="RecA-like_FtsH"/>
    <property type="match status" value="1"/>
</dbReference>
<feature type="binding site" evidence="14">
    <location>
        <position position="511"/>
    </location>
    <ligand>
        <name>Zn(2+)</name>
        <dbReference type="ChEBI" id="CHEBI:29105"/>
        <note>catalytic</note>
    </ligand>
</feature>